<dbReference type="GO" id="GO:0042803">
    <property type="term" value="F:protein homodimerization activity"/>
    <property type="evidence" value="ECO:0007669"/>
    <property type="project" value="InterPro"/>
</dbReference>
<dbReference type="PANTHER" id="PTHR21237:SF23">
    <property type="entry name" value="GRPE PROTEIN HOMOLOG, MITOCHONDRIAL"/>
    <property type="match status" value="1"/>
</dbReference>
<dbReference type="SUPFAM" id="SSF58014">
    <property type="entry name" value="Coiled-coil domain of nucleotide exchange factor GrpE"/>
    <property type="match status" value="1"/>
</dbReference>
<dbReference type="PROSITE" id="PS01071">
    <property type="entry name" value="GRPE"/>
    <property type="match status" value="1"/>
</dbReference>
<organism evidence="7">
    <name type="scientific">hydrothermal vent metagenome</name>
    <dbReference type="NCBI Taxonomy" id="652676"/>
    <lineage>
        <taxon>unclassified sequences</taxon>
        <taxon>metagenomes</taxon>
        <taxon>ecological metagenomes</taxon>
    </lineage>
</organism>
<protein>
    <submittedName>
        <fullName evidence="7">Heat shock protein GrpE</fullName>
    </submittedName>
</protein>
<dbReference type="GO" id="GO:0051082">
    <property type="term" value="F:unfolded protein binding"/>
    <property type="evidence" value="ECO:0007669"/>
    <property type="project" value="TreeGrafter"/>
</dbReference>
<evidence type="ECO:0000256" key="6">
    <source>
        <dbReference type="ARBA" id="ARBA00023186"/>
    </source>
</evidence>
<name>A0A3B1E5D0_9ZZZZ</name>
<reference evidence="7" key="1">
    <citation type="submission" date="2018-10" db="EMBL/GenBank/DDBJ databases">
        <authorList>
            <person name="Aoki K."/>
        </authorList>
    </citation>
    <scope>NUCLEOTIDE SEQUENCE</scope>
</reference>
<evidence type="ECO:0000256" key="1">
    <source>
        <dbReference type="ARBA" id="ARBA00004496"/>
    </source>
</evidence>
<evidence type="ECO:0000256" key="5">
    <source>
        <dbReference type="ARBA" id="ARBA00023016"/>
    </source>
</evidence>
<comment type="similarity">
    <text evidence="2">Belongs to the GrpE family.</text>
</comment>
<gene>
    <name evidence="7" type="ORF">MNB_ARC-1_104</name>
</gene>
<dbReference type="GO" id="GO:0005829">
    <property type="term" value="C:cytosol"/>
    <property type="evidence" value="ECO:0007669"/>
    <property type="project" value="TreeGrafter"/>
</dbReference>
<evidence type="ECO:0000256" key="4">
    <source>
        <dbReference type="ARBA" id="ARBA00022490"/>
    </source>
</evidence>
<dbReference type="InterPro" id="IPR013805">
    <property type="entry name" value="GrpE_CC"/>
</dbReference>
<dbReference type="InterPro" id="IPR000740">
    <property type="entry name" value="GrpE"/>
</dbReference>
<dbReference type="Gene3D" id="2.30.22.10">
    <property type="entry name" value="Head domain of nucleotide exchange factor GrpE"/>
    <property type="match status" value="1"/>
</dbReference>
<comment type="subcellular location">
    <subcellularLocation>
        <location evidence="1">Cytoplasm</location>
    </subcellularLocation>
</comment>
<dbReference type="PRINTS" id="PR00773">
    <property type="entry name" value="GRPEPROTEIN"/>
</dbReference>
<evidence type="ECO:0000256" key="2">
    <source>
        <dbReference type="ARBA" id="ARBA00009054"/>
    </source>
</evidence>
<dbReference type="Gene3D" id="3.90.20.20">
    <property type="match status" value="1"/>
</dbReference>
<dbReference type="FunFam" id="2.30.22.10:FF:000001">
    <property type="entry name" value="Protein GrpE"/>
    <property type="match status" value="1"/>
</dbReference>
<dbReference type="GO" id="GO:0000774">
    <property type="term" value="F:adenyl-nucleotide exchange factor activity"/>
    <property type="evidence" value="ECO:0007669"/>
    <property type="project" value="InterPro"/>
</dbReference>
<dbReference type="Pfam" id="PF01025">
    <property type="entry name" value="GrpE"/>
    <property type="match status" value="1"/>
</dbReference>
<dbReference type="HAMAP" id="MF_01151">
    <property type="entry name" value="GrpE"/>
    <property type="match status" value="1"/>
</dbReference>
<proteinExistence type="inferred from homology"/>
<dbReference type="GO" id="GO:0006457">
    <property type="term" value="P:protein folding"/>
    <property type="evidence" value="ECO:0007669"/>
    <property type="project" value="InterPro"/>
</dbReference>
<dbReference type="InterPro" id="IPR009012">
    <property type="entry name" value="GrpE_head"/>
</dbReference>
<dbReference type="PANTHER" id="PTHR21237">
    <property type="entry name" value="GRPE PROTEIN"/>
    <property type="match status" value="1"/>
</dbReference>
<dbReference type="EMBL" id="UOYO01000035">
    <property type="protein sequence ID" value="VAY87801.1"/>
    <property type="molecule type" value="Genomic_DNA"/>
</dbReference>
<dbReference type="CDD" id="cd00446">
    <property type="entry name" value="GrpE"/>
    <property type="match status" value="1"/>
</dbReference>
<evidence type="ECO:0000256" key="3">
    <source>
        <dbReference type="ARBA" id="ARBA00011738"/>
    </source>
</evidence>
<comment type="subunit">
    <text evidence="3">Homodimer.</text>
</comment>
<dbReference type="AlphaFoldDB" id="A0A3B1E5D0"/>
<dbReference type="GO" id="GO:0051087">
    <property type="term" value="F:protein-folding chaperone binding"/>
    <property type="evidence" value="ECO:0007669"/>
    <property type="project" value="InterPro"/>
</dbReference>
<sequence length="198" mass="22873">MSKKTKTKKEEVKDIEDIVDDTIMDDTKEVSEENKFASLDEEFKAIMEAKVEEYKAKATEAEDKFLRTHADFENIKKRLEKEKYSAIDYASEKFAKDLLAPIDALQMALLSVNSDVEAEQIIEKLKEGIELTVKSFNKAFEKYDITEVEYDEFNPEYHNAVMKVDSQDIQSGQIVQVMQKGYVFKDRLLREAMVSVAN</sequence>
<accession>A0A3B1E5D0</accession>
<keyword evidence="5 7" id="KW-0346">Stress response</keyword>
<keyword evidence="4" id="KW-0963">Cytoplasm</keyword>
<evidence type="ECO:0000313" key="7">
    <source>
        <dbReference type="EMBL" id="VAY87801.1"/>
    </source>
</evidence>
<keyword evidence="6" id="KW-0143">Chaperone</keyword>
<dbReference type="SUPFAM" id="SSF51064">
    <property type="entry name" value="Head domain of nucleotide exchange factor GrpE"/>
    <property type="match status" value="1"/>
</dbReference>